<feature type="transmembrane region" description="Helical" evidence="7">
    <location>
        <begin position="21"/>
        <end position="42"/>
    </location>
</feature>
<gene>
    <name evidence="10" type="ORF">DWV06_07815</name>
</gene>
<evidence type="ECO:0000259" key="9">
    <source>
        <dbReference type="Pfam" id="PF16916"/>
    </source>
</evidence>
<keyword evidence="4 7" id="KW-0812">Transmembrane</keyword>
<evidence type="ECO:0000259" key="8">
    <source>
        <dbReference type="Pfam" id="PF01545"/>
    </source>
</evidence>
<protein>
    <submittedName>
        <fullName evidence="10">Cation transporter</fullName>
    </submittedName>
</protein>
<dbReference type="RefSeq" id="WP_115481623.1">
    <property type="nucleotide sequence ID" value="NZ_QRCT01000019.1"/>
</dbReference>
<reference evidence="10 11" key="1">
    <citation type="submission" date="2018-07" db="EMBL/GenBank/DDBJ databases">
        <title>Anaerosacharophilus polymeroproducens gen. nov. sp. nov., an anaerobic bacterium isolated from salt field.</title>
        <authorList>
            <person name="Kim W."/>
            <person name="Yang S.-H."/>
            <person name="Oh J."/>
            <person name="Lee J.-H."/>
            <person name="Kwon K.K."/>
        </authorList>
    </citation>
    <scope>NUCLEOTIDE SEQUENCE [LARGE SCALE GENOMIC DNA]</scope>
    <source>
        <strain evidence="10 11">MCWD5</strain>
    </source>
</reference>
<dbReference type="InterPro" id="IPR050291">
    <property type="entry name" value="CDF_Transporter"/>
</dbReference>
<dbReference type="PANTHER" id="PTHR43840:SF50">
    <property type="entry name" value="MANGANESE EFFLUX SYSTEM PROTEIN MNES"/>
    <property type="match status" value="1"/>
</dbReference>
<sequence length="393" mass="44027">MTSLLVKLFIKNEKNVDDVKVRTAYGVLASIVGILCNVFLFACKLAVGMLLNSIAVIADAFNNLSDAASAVISFIGIKMAEKPADEKHPFGHGRMEYIAAFVVAFLVLQVGFSFFKDSFDKIRHPQQIVFQISSIIILVVSVIIKLWLGLFYRKLGKRINSNVLQATSTDAFGDAIITSVTIVAILVGYLTGLAIDGYAGILVSLVVIWAGIGIARETLEPLIGQAVPPEVYLRITQKVESYEGIVGSHDLIVHNYGPSRNMATIHAEVSKDADIEDSHELVDMIERDVFKELGIFLVIHMDPVEVKDEKILQVREQVQQKVEKIDPKFSIHDFRYVGGTTQINLIFDLVVPRTYQQDQDEEIKHFIEEELQKIDNRFRCKITVERSFIQEKS</sequence>
<feature type="transmembrane region" description="Helical" evidence="7">
    <location>
        <begin position="97"/>
        <end position="116"/>
    </location>
</feature>
<comment type="caution">
    <text evidence="10">The sequence shown here is derived from an EMBL/GenBank/DDBJ whole genome shotgun (WGS) entry which is preliminary data.</text>
</comment>
<dbReference type="InterPro" id="IPR002524">
    <property type="entry name" value="Cation_efflux"/>
</dbReference>
<evidence type="ECO:0000256" key="2">
    <source>
        <dbReference type="ARBA" id="ARBA00008114"/>
    </source>
</evidence>
<evidence type="ECO:0000313" key="10">
    <source>
        <dbReference type="EMBL" id="RDU23754.1"/>
    </source>
</evidence>
<dbReference type="SUPFAM" id="SSF161111">
    <property type="entry name" value="Cation efflux protein transmembrane domain-like"/>
    <property type="match status" value="1"/>
</dbReference>
<name>A0A371AVY4_9FIRM</name>
<dbReference type="Pfam" id="PF01545">
    <property type="entry name" value="Cation_efflux"/>
    <property type="match status" value="1"/>
</dbReference>
<feature type="transmembrane region" description="Helical" evidence="7">
    <location>
        <begin position="171"/>
        <end position="191"/>
    </location>
</feature>
<dbReference type="NCBIfam" id="TIGR01297">
    <property type="entry name" value="CDF"/>
    <property type="match status" value="1"/>
</dbReference>
<dbReference type="Proteomes" id="UP000255036">
    <property type="component" value="Unassembled WGS sequence"/>
</dbReference>
<dbReference type="SUPFAM" id="SSF160240">
    <property type="entry name" value="Cation efflux protein cytoplasmic domain-like"/>
    <property type="match status" value="2"/>
</dbReference>
<comment type="similarity">
    <text evidence="2">Belongs to the cation diffusion facilitator (CDF) transporter (TC 2.A.4) family.</text>
</comment>
<dbReference type="Gene3D" id="1.20.1510.10">
    <property type="entry name" value="Cation efflux protein transmembrane domain"/>
    <property type="match status" value="1"/>
</dbReference>
<evidence type="ECO:0000256" key="7">
    <source>
        <dbReference type="SAM" id="Phobius"/>
    </source>
</evidence>
<dbReference type="InterPro" id="IPR027470">
    <property type="entry name" value="Cation_efflux_CTD"/>
</dbReference>
<evidence type="ECO:0000256" key="5">
    <source>
        <dbReference type="ARBA" id="ARBA00022989"/>
    </source>
</evidence>
<keyword evidence="6 7" id="KW-0472">Membrane</keyword>
<keyword evidence="5 7" id="KW-1133">Transmembrane helix</keyword>
<dbReference type="InterPro" id="IPR036837">
    <property type="entry name" value="Cation_efflux_CTD_sf"/>
</dbReference>
<dbReference type="PANTHER" id="PTHR43840">
    <property type="entry name" value="MITOCHONDRIAL METAL TRANSPORTER 1-RELATED"/>
    <property type="match status" value="1"/>
</dbReference>
<dbReference type="EMBL" id="QRCT01000019">
    <property type="protein sequence ID" value="RDU23754.1"/>
    <property type="molecule type" value="Genomic_DNA"/>
</dbReference>
<feature type="domain" description="Cation efflux protein cytoplasmic" evidence="9">
    <location>
        <begin position="228"/>
        <end position="303"/>
    </location>
</feature>
<feature type="transmembrane region" description="Helical" evidence="7">
    <location>
        <begin position="128"/>
        <end position="150"/>
    </location>
</feature>
<accession>A0A371AVY4</accession>
<evidence type="ECO:0000256" key="4">
    <source>
        <dbReference type="ARBA" id="ARBA00022692"/>
    </source>
</evidence>
<proteinExistence type="inferred from homology"/>
<dbReference type="Gene3D" id="3.30.70.1350">
    <property type="entry name" value="Cation efflux protein, cytoplasmic domain"/>
    <property type="match status" value="1"/>
</dbReference>
<feature type="domain" description="Cation efflux protein transmembrane" evidence="8">
    <location>
        <begin position="31"/>
        <end position="222"/>
    </location>
</feature>
<dbReference type="InterPro" id="IPR058533">
    <property type="entry name" value="Cation_efflux_TM"/>
</dbReference>
<feature type="transmembrane region" description="Helical" evidence="7">
    <location>
        <begin position="197"/>
        <end position="215"/>
    </location>
</feature>
<evidence type="ECO:0000256" key="1">
    <source>
        <dbReference type="ARBA" id="ARBA00004141"/>
    </source>
</evidence>
<keyword evidence="11" id="KW-1185">Reference proteome</keyword>
<organism evidence="10 11">
    <name type="scientific">Anaerosacchariphilus polymeriproducens</name>
    <dbReference type="NCBI Taxonomy" id="1812858"/>
    <lineage>
        <taxon>Bacteria</taxon>
        <taxon>Bacillati</taxon>
        <taxon>Bacillota</taxon>
        <taxon>Clostridia</taxon>
        <taxon>Lachnospirales</taxon>
        <taxon>Lachnospiraceae</taxon>
        <taxon>Anaerosacchariphilus</taxon>
    </lineage>
</organism>
<evidence type="ECO:0000256" key="6">
    <source>
        <dbReference type="ARBA" id="ARBA00023136"/>
    </source>
</evidence>
<dbReference type="Pfam" id="PF16916">
    <property type="entry name" value="ZT_dimer"/>
    <property type="match status" value="1"/>
</dbReference>
<dbReference type="AlphaFoldDB" id="A0A371AVY4"/>
<dbReference type="GO" id="GO:0016020">
    <property type="term" value="C:membrane"/>
    <property type="evidence" value="ECO:0007669"/>
    <property type="project" value="UniProtKB-SubCell"/>
</dbReference>
<dbReference type="OrthoDB" id="9806522at2"/>
<comment type="subcellular location">
    <subcellularLocation>
        <location evidence="1">Membrane</location>
        <topology evidence="1">Multi-pass membrane protein</topology>
    </subcellularLocation>
</comment>
<dbReference type="GO" id="GO:0008324">
    <property type="term" value="F:monoatomic cation transmembrane transporter activity"/>
    <property type="evidence" value="ECO:0007669"/>
    <property type="project" value="InterPro"/>
</dbReference>
<evidence type="ECO:0000313" key="11">
    <source>
        <dbReference type="Proteomes" id="UP000255036"/>
    </source>
</evidence>
<dbReference type="FunFam" id="1.20.1510.10:FF:000006">
    <property type="entry name" value="Divalent cation efflux transporter"/>
    <property type="match status" value="1"/>
</dbReference>
<evidence type="ECO:0000256" key="3">
    <source>
        <dbReference type="ARBA" id="ARBA00022448"/>
    </source>
</evidence>
<keyword evidence="3" id="KW-0813">Transport</keyword>
<dbReference type="InterPro" id="IPR027469">
    <property type="entry name" value="Cation_efflux_TMD_sf"/>
</dbReference>